<dbReference type="AlphaFoldDB" id="A0AAD2K0K6"/>
<keyword evidence="4" id="KW-1185">Reference proteome</keyword>
<dbReference type="Pfam" id="PF00201">
    <property type="entry name" value="UDPGT"/>
    <property type="match status" value="1"/>
</dbReference>
<dbReference type="EMBL" id="CAVNYO010000181">
    <property type="protein sequence ID" value="CAK5272307.1"/>
    <property type="molecule type" value="Genomic_DNA"/>
</dbReference>
<dbReference type="PANTHER" id="PTHR48047">
    <property type="entry name" value="GLYCOSYLTRANSFERASE"/>
    <property type="match status" value="1"/>
</dbReference>
<keyword evidence="2" id="KW-0808">Transferase</keyword>
<proteinExistence type="inferred from homology"/>
<dbReference type="Gene3D" id="3.40.50.2000">
    <property type="entry name" value="Glycogen Phosphorylase B"/>
    <property type="match status" value="1"/>
</dbReference>
<dbReference type="InterPro" id="IPR002213">
    <property type="entry name" value="UDP_glucos_trans"/>
</dbReference>
<evidence type="ECO:0000313" key="3">
    <source>
        <dbReference type="EMBL" id="CAK5272307.1"/>
    </source>
</evidence>
<name>A0AAD2K0K6_9AGAR</name>
<gene>
    <name evidence="3" type="ORF">MYCIT1_LOCUS17938</name>
</gene>
<protein>
    <submittedName>
        <fullName evidence="3">Uncharacterized protein</fullName>
    </submittedName>
</protein>
<comment type="caution">
    <text evidence="3">The sequence shown here is derived from an EMBL/GenBank/DDBJ whole genome shotgun (WGS) entry which is preliminary data.</text>
</comment>
<dbReference type="PANTHER" id="PTHR48047:SF215">
    <property type="entry name" value="GLYCOSYLTRANSFERASE"/>
    <property type="match status" value="1"/>
</dbReference>
<evidence type="ECO:0000313" key="4">
    <source>
        <dbReference type="Proteomes" id="UP001295794"/>
    </source>
</evidence>
<organism evidence="3 4">
    <name type="scientific">Mycena citricolor</name>
    <dbReference type="NCBI Taxonomy" id="2018698"/>
    <lineage>
        <taxon>Eukaryota</taxon>
        <taxon>Fungi</taxon>
        <taxon>Dikarya</taxon>
        <taxon>Basidiomycota</taxon>
        <taxon>Agaricomycotina</taxon>
        <taxon>Agaricomycetes</taxon>
        <taxon>Agaricomycetidae</taxon>
        <taxon>Agaricales</taxon>
        <taxon>Marasmiineae</taxon>
        <taxon>Mycenaceae</taxon>
        <taxon>Mycena</taxon>
    </lineage>
</organism>
<comment type="similarity">
    <text evidence="1">Belongs to the UDP-glycosyltransferase family.</text>
</comment>
<evidence type="ECO:0000256" key="2">
    <source>
        <dbReference type="ARBA" id="ARBA00022679"/>
    </source>
</evidence>
<reference evidence="3" key="1">
    <citation type="submission" date="2023-11" db="EMBL/GenBank/DDBJ databases">
        <authorList>
            <person name="De Vega J J."/>
            <person name="De Vega J J."/>
        </authorList>
    </citation>
    <scope>NUCLEOTIDE SEQUENCE</scope>
</reference>
<evidence type="ECO:0000256" key="1">
    <source>
        <dbReference type="ARBA" id="ARBA00009995"/>
    </source>
</evidence>
<dbReference type="SUPFAM" id="SSF53756">
    <property type="entry name" value="UDP-Glycosyltransferase/glycogen phosphorylase"/>
    <property type="match status" value="1"/>
</dbReference>
<dbReference type="Proteomes" id="UP001295794">
    <property type="component" value="Unassembled WGS sequence"/>
</dbReference>
<dbReference type="GO" id="GO:0035251">
    <property type="term" value="F:UDP-glucosyltransferase activity"/>
    <property type="evidence" value="ECO:0007669"/>
    <property type="project" value="TreeGrafter"/>
</dbReference>
<accession>A0AAD2K0K6</accession>
<sequence length="507" mass="55559">MPARHIYALIAPAWGHALPYIHLTGRMLASDPELVVTIVQHNNLIPQMLKELETCSYDTSRLQIEGVGDKAIKFSPVVVGNMLHQLTAGWLELLAKAVSGESTWPKPKTLHMDFFGGGFVVKESKTLLGPDGKLLMWCSTGITTCVDYFSEYDFAGIARKIYDDDSKRAGRTMEEILGDVVCALNGSDRLDGRILEIAGAVKIYDHEHIAQGAGSPRELAPVLIATQELARLADGFFSPTSVALEPLTAAFCRNYFEQRGQEVFLVGPQMHDDEWEAPSAGPGPSDERVKTFLDDARRKFGPKSVLYISFGSMYFPVETPHLVEVMIDVLLRLESPIPFIFVLAGAMAALPEETIDRIRTSGRGLVCAHWVDQKAILKSGTIGWFLTHGGYNSLTEALSQAIPLLFWPIGAEQAVNAAILSTGPRPIGIELFQIRAGTQLGPSLRPEAPEITGTAEDAKSEFESVFSDLRGSRGATLTQNAVHVGDLWREQRVNEESAQEIARLALF</sequence>